<sequence>MPRVKLKTKAENLERVRNNQRKCRQRRRDYVAELEGRIASYQEAAIQANLSFQAEGEQLRMENQALRTLLDSSGADPVAVEQFLAKKCQEGTSKERQLDLVATNPGSFSVGLDTDPTTLQLSNTISEFVGSSTTVTEFADPGPLGVQLPPSPFTAFGDSFGLAMSNIYMPNLHEGAPERHLTDFLSVTTQNISGYIPTGLIDDVLQDTTLCTVAIQIVSLCNKKNLNLLELDSKLRHGYRNARAPLEGCRVDNWVLLSVLAEIIH</sequence>
<dbReference type="CDD" id="cd14688">
    <property type="entry name" value="bZIP_YAP"/>
    <property type="match status" value="1"/>
</dbReference>
<evidence type="ECO:0000313" key="1">
    <source>
        <dbReference type="EMBL" id="KAH8693647.1"/>
    </source>
</evidence>
<dbReference type="Proteomes" id="UP001201262">
    <property type="component" value="Unassembled WGS sequence"/>
</dbReference>
<comment type="caution">
    <text evidence="1">The sequence shown here is derived from an EMBL/GenBank/DDBJ whole genome shotgun (WGS) entry which is preliminary data.</text>
</comment>
<dbReference type="RefSeq" id="XP_046069317.1">
    <property type="nucleotide sequence ID" value="XM_046216661.1"/>
</dbReference>
<dbReference type="AlphaFoldDB" id="A0AAD4KQY7"/>
<proteinExistence type="predicted"/>
<dbReference type="PANTHER" id="PTHR42070">
    <property type="entry name" value="FILAMENT ASSOCIATED PROTEIN, PUTATIVE (AFU_ORTHOLOGUE AFUA_8G06630)-RELATED"/>
    <property type="match status" value="1"/>
</dbReference>
<name>A0AAD4KQY7_9EURO</name>
<dbReference type="PANTHER" id="PTHR42070:SF1">
    <property type="entry name" value="FILAMENT ASSOCIATED PROTEIN, PUTATIVE (AFU_ORTHOLOGUE AFUA_8G06630)-RELATED"/>
    <property type="match status" value="1"/>
</dbReference>
<dbReference type="EMBL" id="JAJTJA010000009">
    <property type="protein sequence ID" value="KAH8693647.1"/>
    <property type="molecule type" value="Genomic_DNA"/>
</dbReference>
<evidence type="ECO:0000313" key="2">
    <source>
        <dbReference type="Proteomes" id="UP001201262"/>
    </source>
</evidence>
<keyword evidence="2" id="KW-1185">Reference proteome</keyword>
<protein>
    <recommendedName>
        <fullName evidence="3">BZIP domain-containing protein</fullName>
    </recommendedName>
</protein>
<dbReference type="Gene3D" id="1.20.5.170">
    <property type="match status" value="1"/>
</dbReference>
<accession>A0AAD4KQY7</accession>
<organism evidence="1 2">
    <name type="scientific">Talaromyces proteolyticus</name>
    <dbReference type="NCBI Taxonomy" id="1131652"/>
    <lineage>
        <taxon>Eukaryota</taxon>
        <taxon>Fungi</taxon>
        <taxon>Dikarya</taxon>
        <taxon>Ascomycota</taxon>
        <taxon>Pezizomycotina</taxon>
        <taxon>Eurotiomycetes</taxon>
        <taxon>Eurotiomycetidae</taxon>
        <taxon>Eurotiales</taxon>
        <taxon>Trichocomaceae</taxon>
        <taxon>Talaromyces</taxon>
        <taxon>Talaromyces sect. Bacilispori</taxon>
    </lineage>
</organism>
<evidence type="ECO:0008006" key="3">
    <source>
        <dbReference type="Google" id="ProtNLM"/>
    </source>
</evidence>
<reference evidence="1" key="1">
    <citation type="submission" date="2021-12" db="EMBL/GenBank/DDBJ databases">
        <title>Convergent genome expansion in fungi linked to evolution of root-endophyte symbiosis.</title>
        <authorList>
            <consortium name="DOE Joint Genome Institute"/>
            <person name="Ke Y.-H."/>
            <person name="Bonito G."/>
            <person name="Liao H.-L."/>
            <person name="Looney B."/>
            <person name="Rojas-Flechas A."/>
            <person name="Nash J."/>
            <person name="Hameed K."/>
            <person name="Schadt C."/>
            <person name="Martin F."/>
            <person name="Crous P.W."/>
            <person name="Miettinen O."/>
            <person name="Magnuson J.K."/>
            <person name="Labbe J."/>
            <person name="Jacobson D."/>
            <person name="Doktycz M.J."/>
            <person name="Veneault-Fourrey C."/>
            <person name="Kuo A."/>
            <person name="Mondo S."/>
            <person name="Calhoun S."/>
            <person name="Riley R."/>
            <person name="Ohm R."/>
            <person name="LaButti K."/>
            <person name="Andreopoulos B."/>
            <person name="Pangilinan J."/>
            <person name="Nolan M."/>
            <person name="Tritt A."/>
            <person name="Clum A."/>
            <person name="Lipzen A."/>
            <person name="Daum C."/>
            <person name="Barry K."/>
            <person name="Grigoriev I.V."/>
            <person name="Vilgalys R."/>
        </authorList>
    </citation>
    <scope>NUCLEOTIDE SEQUENCE</scope>
    <source>
        <strain evidence="1">PMI_201</strain>
    </source>
</reference>
<dbReference type="GeneID" id="70246948"/>
<gene>
    <name evidence="1" type="ORF">BGW36DRAFT_383451</name>
</gene>